<evidence type="ECO:0000313" key="2">
    <source>
        <dbReference type="EMBL" id="GBH22224.1"/>
    </source>
</evidence>
<proteinExistence type="predicted"/>
<reference evidence="2" key="1">
    <citation type="submission" date="2017-04" db="EMBL/GenBank/DDBJ databases">
        <title>Unveiling RNA virosphere associated with marine microorganisms.</title>
        <authorList>
            <person name="Urayama S."/>
            <person name="Takaki Y."/>
            <person name="Nishi S."/>
            <person name="Yoshida Y."/>
            <person name="Deguchi S."/>
            <person name="Takai K."/>
            <person name="Nunoura T."/>
        </authorList>
    </citation>
    <scope>NUCLEOTIDE SEQUENCE</scope>
</reference>
<dbReference type="GO" id="GO:0003723">
    <property type="term" value="F:RNA binding"/>
    <property type="evidence" value="ECO:0007669"/>
    <property type="project" value="InterPro"/>
</dbReference>
<dbReference type="GO" id="GO:0039694">
    <property type="term" value="P:viral RNA genome replication"/>
    <property type="evidence" value="ECO:0007669"/>
    <property type="project" value="InterPro"/>
</dbReference>
<dbReference type="EMBL" id="BDQA01000784">
    <property type="protein sequence ID" value="GBH22224.1"/>
    <property type="molecule type" value="Genomic_RNA"/>
</dbReference>
<protein>
    <submittedName>
        <fullName evidence="2">RdRp</fullName>
    </submittedName>
</protein>
<organism evidence="2">
    <name type="scientific">viral metagenome</name>
    <dbReference type="NCBI Taxonomy" id="1070528"/>
    <lineage>
        <taxon>unclassified sequences</taxon>
        <taxon>metagenomes</taxon>
        <taxon>organismal metagenomes</taxon>
    </lineage>
</organism>
<feature type="domain" description="RdRp catalytic" evidence="1">
    <location>
        <begin position="227"/>
        <end position="340"/>
    </location>
</feature>
<dbReference type="Pfam" id="PF00680">
    <property type="entry name" value="RdRP_1"/>
    <property type="match status" value="1"/>
</dbReference>
<accession>A0A2V0RAV0</accession>
<sequence>MHIETAVNIPKRALPFLSSISNGYNVDVRTPLFNGEDRSKVADHWMSILSRNEEVFPELMEYESSQQSKIGPLSVRQPFTDRRSLVEDYYSNHRDVTIGLSELDFGNLPEGRRLRPISTLSSARQLPHGTNSGLPFFSKRRSVLEESISLADKFEFHPALLGWRGQSNGTPIPKQRVVWMFPFALNIAEARYFRPLHNELSINYQFAAWESMDEVDIMINSMFARERTILSSDFSSYDQSLFSQQDWFFDYLVSRYQRSYEDEINELRLWFKTIPLVFSENEMFTGEHGVPSGSTFTNQCDSIVNYLAQRSSPVVDSTTPIQVQGDDAVIIPTDIEKHLEFMNNLGFEMNADKQLVSDTTVNYLQRLYHVKYRPDGVTRGVYPTMRALNSLLGQERYFQDWSSEMVSLRVIAILENVKWHPAFEDFVKFVVEFGDSSLKDNIRKAIIDNSVIDKAMAIPGLSPTYNQESGLRGLKSFKSVQILMSL</sequence>
<dbReference type="InterPro" id="IPR007094">
    <property type="entry name" value="RNA-dir_pol_PSvirus"/>
</dbReference>
<dbReference type="PROSITE" id="PS50507">
    <property type="entry name" value="RDRP_SSRNA_POS"/>
    <property type="match status" value="1"/>
</dbReference>
<dbReference type="SUPFAM" id="SSF56672">
    <property type="entry name" value="DNA/RNA polymerases"/>
    <property type="match status" value="1"/>
</dbReference>
<dbReference type="InterPro" id="IPR001205">
    <property type="entry name" value="RNA-dir_pol_C"/>
</dbReference>
<dbReference type="GO" id="GO:0006351">
    <property type="term" value="P:DNA-templated transcription"/>
    <property type="evidence" value="ECO:0007669"/>
    <property type="project" value="InterPro"/>
</dbReference>
<dbReference type="InterPro" id="IPR043502">
    <property type="entry name" value="DNA/RNA_pol_sf"/>
</dbReference>
<comment type="caution">
    <text evidence="2">The sequence shown here is derived from an EMBL/GenBank/DDBJ whole genome shotgun (WGS) entry which is preliminary data.</text>
</comment>
<dbReference type="GO" id="GO:0003968">
    <property type="term" value="F:RNA-directed RNA polymerase activity"/>
    <property type="evidence" value="ECO:0007669"/>
    <property type="project" value="InterPro"/>
</dbReference>
<evidence type="ECO:0000259" key="1">
    <source>
        <dbReference type="PROSITE" id="PS50507"/>
    </source>
</evidence>
<dbReference type="AlphaFoldDB" id="A0A2V0RAV0"/>
<name>A0A2V0RAV0_9ZZZZ</name>